<evidence type="ECO:0000313" key="5">
    <source>
        <dbReference type="Proteomes" id="UP000486602"/>
    </source>
</evidence>
<dbReference type="AlphaFoldDB" id="A0A7K3WVD5"/>
<dbReference type="SUPFAM" id="SSF53335">
    <property type="entry name" value="S-adenosyl-L-methionine-dependent methyltransferases"/>
    <property type="match status" value="1"/>
</dbReference>
<evidence type="ECO:0000313" key="4">
    <source>
        <dbReference type="EMBL" id="NEN25627.1"/>
    </source>
</evidence>
<dbReference type="GO" id="GO:0032259">
    <property type="term" value="P:methylation"/>
    <property type="evidence" value="ECO:0007669"/>
    <property type="project" value="UniProtKB-KW"/>
</dbReference>
<keyword evidence="2 4" id="KW-0808">Transferase</keyword>
<proteinExistence type="predicted"/>
<dbReference type="GO" id="GO:0008168">
    <property type="term" value="F:methyltransferase activity"/>
    <property type="evidence" value="ECO:0007669"/>
    <property type="project" value="UniProtKB-KW"/>
</dbReference>
<dbReference type="Pfam" id="PF13649">
    <property type="entry name" value="Methyltransf_25"/>
    <property type="match status" value="1"/>
</dbReference>
<reference evidence="4 5" key="1">
    <citation type="submission" date="2020-02" db="EMBL/GenBank/DDBJ databases">
        <title>Out from the shadows clarifying the taxonomy of the family Cryomorphaceae and related taxa by utilizing the GTDB taxonomic framework.</title>
        <authorList>
            <person name="Bowman J.P."/>
        </authorList>
    </citation>
    <scope>NUCLEOTIDE SEQUENCE [LARGE SCALE GENOMIC DNA]</scope>
    <source>
        <strain evidence="4 5">QSSC 1-22</strain>
    </source>
</reference>
<dbReference type="InterPro" id="IPR029063">
    <property type="entry name" value="SAM-dependent_MTases_sf"/>
</dbReference>
<dbReference type="PANTHER" id="PTHR43861">
    <property type="entry name" value="TRANS-ACONITATE 2-METHYLTRANSFERASE-RELATED"/>
    <property type="match status" value="1"/>
</dbReference>
<keyword evidence="1 4" id="KW-0489">Methyltransferase</keyword>
<accession>A0A7K3WVD5</accession>
<protein>
    <submittedName>
        <fullName evidence="4">Class I SAM-dependent methyltransferase</fullName>
    </submittedName>
</protein>
<sequence>MSRYQETFSTWNKIAATYSAKFMELELYNTGYENFCNLLPKKEPEVLEIGCGPGNISKYIFSHIVDAEVVGIDVAPAMIEYAKLYNPAGSYYEMDARNIQMISKRFHGIVCGFCIPYLSKPDVKKLIKDCRQLLYSDGVLYLSFVDGKYAKSGFQTGSTGHRTYFYFHESDYILKCLNKCGFELIEKSTVNYNKTDGTKEEHTIMIARIV</sequence>
<evidence type="ECO:0000259" key="3">
    <source>
        <dbReference type="Pfam" id="PF13649"/>
    </source>
</evidence>
<dbReference type="EMBL" id="JAAGVY010000064">
    <property type="protein sequence ID" value="NEN25627.1"/>
    <property type="molecule type" value="Genomic_DNA"/>
</dbReference>
<organism evidence="4 5">
    <name type="scientific">Cryomorpha ignava</name>
    <dbReference type="NCBI Taxonomy" id="101383"/>
    <lineage>
        <taxon>Bacteria</taxon>
        <taxon>Pseudomonadati</taxon>
        <taxon>Bacteroidota</taxon>
        <taxon>Flavobacteriia</taxon>
        <taxon>Flavobacteriales</taxon>
        <taxon>Cryomorphaceae</taxon>
        <taxon>Cryomorpha</taxon>
    </lineage>
</organism>
<evidence type="ECO:0000256" key="1">
    <source>
        <dbReference type="ARBA" id="ARBA00022603"/>
    </source>
</evidence>
<dbReference type="Gene3D" id="3.40.50.150">
    <property type="entry name" value="Vaccinia Virus protein VP39"/>
    <property type="match status" value="1"/>
</dbReference>
<name>A0A7K3WVD5_9FLAO</name>
<dbReference type="Proteomes" id="UP000486602">
    <property type="component" value="Unassembled WGS sequence"/>
</dbReference>
<gene>
    <name evidence="4" type="ORF">G3O08_19215</name>
</gene>
<feature type="domain" description="Methyltransferase" evidence="3">
    <location>
        <begin position="46"/>
        <end position="138"/>
    </location>
</feature>
<dbReference type="PANTHER" id="PTHR43861:SF1">
    <property type="entry name" value="TRANS-ACONITATE 2-METHYLTRANSFERASE"/>
    <property type="match status" value="1"/>
</dbReference>
<dbReference type="RefSeq" id="WP_163287077.1">
    <property type="nucleotide sequence ID" value="NZ_JAAGVY010000064.1"/>
</dbReference>
<keyword evidence="5" id="KW-1185">Reference proteome</keyword>
<dbReference type="InterPro" id="IPR041698">
    <property type="entry name" value="Methyltransf_25"/>
</dbReference>
<comment type="caution">
    <text evidence="4">The sequence shown here is derived from an EMBL/GenBank/DDBJ whole genome shotgun (WGS) entry which is preliminary data.</text>
</comment>
<evidence type="ECO:0000256" key="2">
    <source>
        <dbReference type="ARBA" id="ARBA00022679"/>
    </source>
</evidence>
<dbReference type="CDD" id="cd02440">
    <property type="entry name" value="AdoMet_MTases"/>
    <property type="match status" value="1"/>
</dbReference>